<keyword evidence="3" id="KW-1185">Reference proteome</keyword>
<evidence type="ECO:0000259" key="1">
    <source>
        <dbReference type="Pfam" id="PF01590"/>
    </source>
</evidence>
<dbReference type="SUPFAM" id="SSF55781">
    <property type="entry name" value="GAF domain-like"/>
    <property type="match status" value="1"/>
</dbReference>
<organism evidence="2 3">
    <name type="scientific">Dictyobacter formicarum</name>
    <dbReference type="NCBI Taxonomy" id="2778368"/>
    <lineage>
        <taxon>Bacteria</taxon>
        <taxon>Bacillati</taxon>
        <taxon>Chloroflexota</taxon>
        <taxon>Ktedonobacteria</taxon>
        <taxon>Ktedonobacterales</taxon>
        <taxon>Dictyobacteraceae</taxon>
        <taxon>Dictyobacter</taxon>
    </lineage>
</organism>
<dbReference type="InterPro" id="IPR029016">
    <property type="entry name" value="GAF-like_dom_sf"/>
</dbReference>
<reference evidence="2 3" key="1">
    <citation type="journal article" date="2021" name="Int. J. Syst. Evol. Microbiol.">
        <title>Reticulibacter mediterranei gen. nov., sp. nov., within the new family Reticulibacteraceae fam. nov., and Ktedonospora formicarum gen. nov., sp. nov., Ktedonobacter robiniae sp. nov., Dictyobacter formicarum sp. nov. and Dictyobacter arantiisoli sp. nov., belonging to the class Ktedonobacteria.</title>
        <authorList>
            <person name="Yabe S."/>
            <person name="Zheng Y."/>
            <person name="Wang C.M."/>
            <person name="Sakai Y."/>
            <person name="Abe K."/>
            <person name="Yokota A."/>
            <person name="Donadio S."/>
            <person name="Cavaletti L."/>
            <person name="Monciardini P."/>
        </authorList>
    </citation>
    <scope>NUCLEOTIDE SEQUENCE [LARGE SCALE GENOMIC DNA]</scope>
    <source>
        <strain evidence="2 3">SOSP1-9</strain>
    </source>
</reference>
<name>A0ABQ3V887_9CHLR</name>
<dbReference type="InterPro" id="IPR003018">
    <property type="entry name" value="GAF"/>
</dbReference>
<proteinExistence type="predicted"/>
<dbReference type="EMBL" id="BNJJ01000001">
    <property type="protein sequence ID" value="GHO82340.1"/>
    <property type="molecule type" value="Genomic_DNA"/>
</dbReference>
<accession>A0ABQ3V887</accession>
<feature type="domain" description="GAF" evidence="1">
    <location>
        <begin position="147"/>
        <end position="227"/>
    </location>
</feature>
<gene>
    <name evidence="2" type="ORF">KSZ_03460</name>
</gene>
<dbReference type="Pfam" id="PF01590">
    <property type="entry name" value="GAF"/>
    <property type="match status" value="1"/>
</dbReference>
<dbReference type="Gene3D" id="3.30.450.40">
    <property type="match status" value="1"/>
</dbReference>
<comment type="caution">
    <text evidence="2">The sequence shown here is derived from an EMBL/GenBank/DDBJ whole genome shotgun (WGS) entry which is preliminary data.</text>
</comment>
<evidence type="ECO:0000313" key="2">
    <source>
        <dbReference type="EMBL" id="GHO82340.1"/>
    </source>
</evidence>
<protein>
    <recommendedName>
        <fullName evidence="1">GAF domain-containing protein</fullName>
    </recommendedName>
</protein>
<sequence>MSRTTVQRWRNGENTADPSHVHRLLTALPEQERHQLRLLMQEDPTLQVPEAPLSVEQASDHIPLHIYEEVLHLARHAPNQFWLLGGTIVFHALTQLGAAEQEGLEIVIAGCMPPGDNGKIRSLRALGVRGTAPRRTDFHTKEMLLGVESLAGYAAMRQQSILVPDTRDPGTALPLYSQEHERSCAAVPLMWGGKLAGALLVTSNLLDFFTEEKLRLLERYADLVCLAFSQQDFVDSSYLDLATLPGWHIQQTYFNTFRQRVSEEYKRSVQHGSHQELANVEVKVRQKIEEELLQLTPLAQRLETVEG</sequence>
<dbReference type="Proteomes" id="UP000635565">
    <property type="component" value="Unassembled WGS sequence"/>
</dbReference>
<evidence type="ECO:0000313" key="3">
    <source>
        <dbReference type="Proteomes" id="UP000635565"/>
    </source>
</evidence>